<evidence type="ECO:0000259" key="2">
    <source>
        <dbReference type="Pfam" id="PF05598"/>
    </source>
</evidence>
<dbReference type="RefSeq" id="WP_342629839.1">
    <property type="nucleotide sequence ID" value="NZ_CP152276.1"/>
</dbReference>
<evidence type="ECO:0000313" key="4">
    <source>
        <dbReference type="Proteomes" id="UP001449795"/>
    </source>
</evidence>
<organism evidence="3 4">
    <name type="scientific">Nguyenibacter vanlangensis</name>
    <dbReference type="NCBI Taxonomy" id="1216886"/>
    <lineage>
        <taxon>Bacteria</taxon>
        <taxon>Pseudomonadati</taxon>
        <taxon>Pseudomonadota</taxon>
        <taxon>Alphaproteobacteria</taxon>
        <taxon>Acetobacterales</taxon>
        <taxon>Acetobacteraceae</taxon>
        <taxon>Nguyenibacter</taxon>
    </lineage>
</organism>
<sequence length="463" mass="51654">MSYLVGTERQQPSFLPPIIDEYVARDAPVRIVDAFVDTLDFRALGFERFAPAATGRPGYDPRDLLKLYVYGYLNEVRSSRRLERECRRNVELMWLVRRLVPDHKTIADFRRDNGAAIVGACRAFVLFCRDQGLFAAKLVSIDGAKFRAAASQNRVLDRQRIEEETAKVEAGIASYLTTLDQEDDTEVATDDGSAVDALEALKNRKAELERLASCLDRDDRKLVVDGEPEARPMGFGAGGKPPSYNVQIAVDADTGIVIHHAVTDEVNDLRMLHPMSMAVKEVLERQELTVVADTGYSNGNAAAACENDNIVACVPVKRSVNNRGDGGWFSRSDFVYDEEMDQFTCPAGRVLSRKSRVTRHSIFYAARNCLGCDLKSRCTTARNRSVTRHVHEDALERMVARVAASPDLMRQRRCSVEHPFGTIKRMMSGRFLTRGMAGTRTEMALSVLAFNMIRSVNLQTASS</sequence>
<dbReference type="EMBL" id="CP152276">
    <property type="protein sequence ID" value="XAE44599.1"/>
    <property type="molecule type" value="Genomic_DNA"/>
</dbReference>
<dbReference type="Pfam" id="PF01609">
    <property type="entry name" value="DDE_Tnp_1"/>
    <property type="match status" value="1"/>
</dbReference>
<dbReference type="PANTHER" id="PTHR33408:SF2">
    <property type="entry name" value="TRANSPOSASE DDE DOMAIN-CONTAINING PROTEIN"/>
    <property type="match status" value="1"/>
</dbReference>
<dbReference type="InterPro" id="IPR008490">
    <property type="entry name" value="Transposase_InsH_N"/>
</dbReference>
<evidence type="ECO:0000259" key="1">
    <source>
        <dbReference type="Pfam" id="PF01609"/>
    </source>
</evidence>
<dbReference type="PANTHER" id="PTHR33408">
    <property type="entry name" value="TRANSPOSASE"/>
    <property type="match status" value="1"/>
</dbReference>
<evidence type="ECO:0000313" key="3">
    <source>
        <dbReference type="EMBL" id="XAE44599.1"/>
    </source>
</evidence>
<protein>
    <submittedName>
        <fullName evidence="3">IS1182 family transposase</fullName>
    </submittedName>
</protein>
<feature type="domain" description="Transposase IS4-like" evidence="1">
    <location>
        <begin position="224"/>
        <end position="452"/>
    </location>
</feature>
<dbReference type="Proteomes" id="UP001449795">
    <property type="component" value="Chromosome"/>
</dbReference>
<accession>A0ABZ3D9Z9</accession>
<gene>
    <name evidence="3" type="ORF">AAC691_09285</name>
</gene>
<dbReference type="InterPro" id="IPR047629">
    <property type="entry name" value="IS1182_transpos"/>
</dbReference>
<keyword evidence="4" id="KW-1185">Reference proteome</keyword>
<dbReference type="InterPro" id="IPR002559">
    <property type="entry name" value="Transposase_11"/>
</dbReference>
<feature type="domain" description="Transposase InsH N-terminal" evidence="2">
    <location>
        <begin position="19"/>
        <end position="111"/>
    </location>
</feature>
<dbReference type="NCBIfam" id="NF033551">
    <property type="entry name" value="transpos_IS1182"/>
    <property type="match status" value="1"/>
</dbReference>
<dbReference type="Pfam" id="PF05598">
    <property type="entry name" value="DUF772"/>
    <property type="match status" value="1"/>
</dbReference>
<reference evidence="3 4" key="1">
    <citation type="submission" date="2024-04" db="EMBL/GenBank/DDBJ databases">
        <title>Complete genome sequence of Nguyenibacter vanlangesis HBCM-1154, a strain capable of nitrogen fixation, IAA production, and phosphorus solubilization isolated from sugarcane soil.</title>
        <authorList>
            <person name="MY HANH P."/>
        </authorList>
    </citation>
    <scope>NUCLEOTIDE SEQUENCE [LARGE SCALE GENOMIC DNA]</scope>
    <source>
        <strain evidence="3 4">HBCM 1154</strain>
    </source>
</reference>
<name>A0ABZ3D9Z9_9PROT</name>
<proteinExistence type="predicted"/>